<dbReference type="RefSeq" id="WP_056097059.1">
    <property type="nucleotide sequence ID" value="NZ_BPQL01000020.1"/>
</dbReference>
<organism evidence="1 2">
    <name type="scientific">Methylobacterium goesingense</name>
    <dbReference type="NCBI Taxonomy" id="243690"/>
    <lineage>
        <taxon>Bacteria</taxon>
        <taxon>Pseudomonadati</taxon>
        <taxon>Pseudomonadota</taxon>
        <taxon>Alphaproteobacteria</taxon>
        <taxon>Hyphomicrobiales</taxon>
        <taxon>Methylobacteriaceae</taxon>
        <taxon>Methylobacterium</taxon>
    </lineage>
</organism>
<comment type="caution">
    <text evidence="1">The sequence shown here is derived from an EMBL/GenBank/DDBJ whole genome shotgun (WGS) entry which is preliminary data.</text>
</comment>
<name>A0ABV2LAY9_9HYPH</name>
<dbReference type="EMBL" id="JBEPMM010000011">
    <property type="protein sequence ID" value="MET3693980.1"/>
    <property type="molecule type" value="Genomic_DNA"/>
</dbReference>
<evidence type="ECO:0000313" key="2">
    <source>
        <dbReference type="Proteomes" id="UP001549145"/>
    </source>
</evidence>
<reference evidence="1 2" key="1">
    <citation type="submission" date="2024-06" db="EMBL/GenBank/DDBJ databases">
        <title>Genomic Encyclopedia of Type Strains, Phase IV (KMG-IV): sequencing the most valuable type-strain genomes for metagenomic binning, comparative biology and taxonomic classification.</title>
        <authorList>
            <person name="Goeker M."/>
        </authorList>
    </citation>
    <scope>NUCLEOTIDE SEQUENCE [LARGE SCALE GENOMIC DNA]</scope>
    <source>
        <strain evidence="1 2">DSM 21331</strain>
    </source>
</reference>
<accession>A0ABV2LAY9</accession>
<gene>
    <name evidence="1" type="ORF">ABID43_003535</name>
</gene>
<dbReference type="Proteomes" id="UP001549145">
    <property type="component" value="Unassembled WGS sequence"/>
</dbReference>
<protein>
    <submittedName>
        <fullName evidence="1">Uncharacterized protein</fullName>
    </submittedName>
</protein>
<sequence length="73" mass="7898">MIHRVGSAFTVDCLVEVEPGRRVTVFAQGTVPVEGDLLILRTEPPRWRAAEVYADDTGWHAKAVPALGLTIAA</sequence>
<keyword evidence="2" id="KW-1185">Reference proteome</keyword>
<evidence type="ECO:0000313" key="1">
    <source>
        <dbReference type="EMBL" id="MET3693980.1"/>
    </source>
</evidence>
<proteinExistence type="predicted"/>